<accession>A0A6G5QFF4</accession>
<organism evidence="1 2">
    <name type="scientific">Campylobacter mucosalis CCUG 21559</name>
    <dbReference type="NCBI Taxonomy" id="1032067"/>
    <lineage>
        <taxon>Bacteria</taxon>
        <taxon>Pseudomonadati</taxon>
        <taxon>Campylobacterota</taxon>
        <taxon>Epsilonproteobacteria</taxon>
        <taxon>Campylobacterales</taxon>
        <taxon>Campylobacteraceae</taxon>
        <taxon>Campylobacter</taxon>
    </lineage>
</organism>
<dbReference type="Proteomes" id="UP000503264">
    <property type="component" value="Chromosome"/>
</dbReference>
<proteinExistence type="predicted"/>
<dbReference type="EMBL" id="CP012542">
    <property type="protein sequence ID" value="QCD44443.1"/>
    <property type="molecule type" value="Genomic_DNA"/>
</dbReference>
<gene>
    <name evidence="1" type="ORF">CMUC_0644</name>
</gene>
<evidence type="ECO:0000313" key="2">
    <source>
        <dbReference type="Proteomes" id="UP000503264"/>
    </source>
</evidence>
<reference evidence="1 2" key="1">
    <citation type="submission" date="2016-07" db="EMBL/GenBank/DDBJ databases">
        <title>Comparative genomics of the Campylobacter concisus group.</title>
        <authorList>
            <person name="Miller W.G."/>
            <person name="Yee E."/>
            <person name="Chapman M.H."/>
            <person name="Huynh S."/>
            <person name="Bono J.L."/>
            <person name="On S.L.W."/>
            <person name="StLeger J."/>
            <person name="Foster G."/>
            <person name="Parker C.T."/>
        </authorList>
    </citation>
    <scope>NUCLEOTIDE SEQUENCE [LARGE SCALE GENOMIC DNA]</scope>
    <source>
        <strain evidence="1 2">CCUG 21559</strain>
    </source>
</reference>
<sequence length="152" mass="17550">MIVTTKELSNALGLTERRIQELENEKIIKKIERNKWDLTLCIDDYLNYKIKLATASFELSEARAKKELADAELKELKLAKEKGEVVEIYRLQKDLSDIAATISNRLYSLPHKINRAINLSDELNEAIIKEVENILTELKEAKIYKEFASLEV</sequence>
<protein>
    <submittedName>
        <fullName evidence="1">Uncharacterized protein</fullName>
    </submittedName>
</protein>
<keyword evidence="2" id="KW-1185">Reference proteome</keyword>
<dbReference type="AlphaFoldDB" id="A0A6G5QFF4"/>
<dbReference type="RefSeq" id="WP_171993568.1">
    <property type="nucleotide sequence ID" value="NZ_CP012542.1"/>
</dbReference>
<name>A0A6G5QFF4_9BACT</name>
<evidence type="ECO:0000313" key="1">
    <source>
        <dbReference type="EMBL" id="QCD44443.1"/>
    </source>
</evidence>